<comment type="caution">
    <text evidence="2">The sequence shown here is derived from an EMBL/GenBank/DDBJ whole genome shotgun (WGS) entry which is preliminary data.</text>
</comment>
<dbReference type="EMBL" id="JAUSUX010000026">
    <property type="protein sequence ID" value="MDQ0287427.1"/>
    <property type="molecule type" value="Genomic_DNA"/>
</dbReference>
<evidence type="ECO:0008006" key="4">
    <source>
        <dbReference type="Google" id="ProtNLM"/>
    </source>
</evidence>
<organism evidence="2 3">
    <name type="scientific">Desulfofundulus luciae</name>
    <dbReference type="NCBI Taxonomy" id="74702"/>
    <lineage>
        <taxon>Bacteria</taxon>
        <taxon>Bacillati</taxon>
        <taxon>Bacillota</taxon>
        <taxon>Clostridia</taxon>
        <taxon>Eubacteriales</taxon>
        <taxon>Peptococcaceae</taxon>
        <taxon>Desulfofundulus</taxon>
    </lineage>
</organism>
<proteinExistence type="predicted"/>
<accession>A0ABU0B3Y8</accession>
<reference evidence="2 3" key="1">
    <citation type="submission" date="2023-07" db="EMBL/GenBank/DDBJ databases">
        <title>Genomic Encyclopedia of Type Strains, Phase IV (KMG-IV): sequencing the most valuable type-strain genomes for metagenomic binning, comparative biology and taxonomic classification.</title>
        <authorList>
            <person name="Goeker M."/>
        </authorList>
    </citation>
    <scope>NUCLEOTIDE SEQUENCE [LARGE SCALE GENOMIC DNA]</scope>
    <source>
        <strain evidence="2 3">DSM 12396</strain>
    </source>
</reference>
<evidence type="ECO:0000256" key="1">
    <source>
        <dbReference type="SAM" id="SignalP"/>
    </source>
</evidence>
<feature type="chain" id="PRO_5046787006" description="DUF2680 domain-containing protein" evidence="1">
    <location>
        <begin position="25"/>
        <end position="102"/>
    </location>
</feature>
<evidence type="ECO:0000313" key="2">
    <source>
        <dbReference type="EMBL" id="MDQ0287427.1"/>
    </source>
</evidence>
<keyword evidence="1" id="KW-0732">Signal</keyword>
<dbReference type="RefSeq" id="WP_307403277.1">
    <property type="nucleotide sequence ID" value="NZ_JAUSUX010000026.1"/>
</dbReference>
<feature type="signal peptide" evidence="1">
    <location>
        <begin position="1"/>
        <end position="24"/>
    </location>
</feature>
<protein>
    <recommendedName>
        <fullName evidence="4">DUF2680 domain-containing protein</fullName>
    </recommendedName>
</protein>
<evidence type="ECO:0000313" key="3">
    <source>
        <dbReference type="Proteomes" id="UP001225644"/>
    </source>
</evidence>
<sequence length="102" mass="11621">MKKRFWFLVVVALIVALAVPAAYAAVAGNDRIDGNVSQNAQVPTSFFDQMFQQHLYWVDQAEQSGQVTPDQARAWRQHFQYMREFHNQYGMGPMMGGMMGGF</sequence>
<gene>
    <name evidence="2" type="ORF">J2Z49_002555</name>
</gene>
<keyword evidence="3" id="KW-1185">Reference proteome</keyword>
<dbReference type="Proteomes" id="UP001225644">
    <property type="component" value="Unassembled WGS sequence"/>
</dbReference>
<name>A0ABU0B3Y8_9FIRM</name>